<evidence type="ECO:0000256" key="1">
    <source>
        <dbReference type="ARBA" id="ARBA00023125"/>
    </source>
</evidence>
<dbReference type="SMART" id="SM00530">
    <property type="entry name" value="HTH_XRE"/>
    <property type="match status" value="1"/>
</dbReference>
<dbReference type="AlphaFoldDB" id="A0A840DP99"/>
<comment type="caution">
    <text evidence="3">The sequence shown here is derived from an EMBL/GenBank/DDBJ whole genome shotgun (WGS) entry which is preliminary data.</text>
</comment>
<dbReference type="InterPro" id="IPR001387">
    <property type="entry name" value="Cro/C1-type_HTH"/>
</dbReference>
<dbReference type="GO" id="GO:0003700">
    <property type="term" value="F:DNA-binding transcription factor activity"/>
    <property type="evidence" value="ECO:0007669"/>
    <property type="project" value="TreeGrafter"/>
</dbReference>
<dbReference type="CDD" id="cd00093">
    <property type="entry name" value="HTH_XRE"/>
    <property type="match status" value="1"/>
</dbReference>
<dbReference type="PANTHER" id="PTHR46797">
    <property type="entry name" value="HTH-TYPE TRANSCRIPTIONAL REGULATOR"/>
    <property type="match status" value="1"/>
</dbReference>
<dbReference type="PANTHER" id="PTHR46797:SF1">
    <property type="entry name" value="METHYLPHOSPHONATE SYNTHASE"/>
    <property type="match status" value="1"/>
</dbReference>
<dbReference type="InterPro" id="IPR050807">
    <property type="entry name" value="TransReg_Diox_bact_type"/>
</dbReference>
<dbReference type="EMBL" id="JACIDE010000023">
    <property type="protein sequence ID" value="MBB4074991.1"/>
    <property type="molecule type" value="Genomic_DNA"/>
</dbReference>
<sequence length="83" mass="9424">MEAEKWGRRIRAFRKLKGYTQERFAKDLGVSVSILGEIERGNRLPTAQFLQKAANCLNVTVEELYPPGLMSPMEEAVPAMKQK</sequence>
<dbReference type="Proteomes" id="UP000559598">
    <property type="component" value="Unassembled WGS sequence"/>
</dbReference>
<dbReference type="PROSITE" id="PS50943">
    <property type="entry name" value="HTH_CROC1"/>
    <property type="match status" value="1"/>
</dbReference>
<dbReference type="GO" id="GO:0005829">
    <property type="term" value="C:cytosol"/>
    <property type="evidence" value="ECO:0007669"/>
    <property type="project" value="TreeGrafter"/>
</dbReference>
<dbReference type="RefSeq" id="WP_183185528.1">
    <property type="nucleotide sequence ID" value="NZ_BMNP01000023.1"/>
</dbReference>
<evidence type="ECO:0000313" key="3">
    <source>
        <dbReference type="EMBL" id="MBB4074991.1"/>
    </source>
</evidence>
<feature type="domain" description="HTH cro/C1-type" evidence="2">
    <location>
        <begin position="10"/>
        <end position="64"/>
    </location>
</feature>
<dbReference type="Gene3D" id="1.10.260.40">
    <property type="entry name" value="lambda repressor-like DNA-binding domains"/>
    <property type="match status" value="1"/>
</dbReference>
<keyword evidence="4" id="KW-1185">Reference proteome</keyword>
<dbReference type="SUPFAM" id="SSF47413">
    <property type="entry name" value="lambda repressor-like DNA-binding domains"/>
    <property type="match status" value="1"/>
</dbReference>
<protein>
    <submittedName>
        <fullName evidence="3">Transcriptional regulator with XRE-family HTH domain</fullName>
    </submittedName>
</protein>
<dbReference type="InterPro" id="IPR010982">
    <property type="entry name" value="Lambda_DNA-bd_dom_sf"/>
</dbReference>
<reference evidence="3 4" key="1">
    <citation type="submission" date="2020-08" db="EMBL/GenBank/DDBJ databases">
        <title>Genomic Encyclopedia of Type Strains, Phase IV (KMG-IV): sequencing the most valuable type-strain genomes for metagenomic binning, comparative biology and taxonomic classification.</title>
        <authorList>
            <person name="Goeker M."/>
        </authorList>
    </citation>
    <scope>NUCLEOTIDE SEQUENCE [LARGE SCALE GENOMIC DNA]</scope>
    <source>
        <strain evidence="3 4">DSM 17075</strain>
    </source>
</reference>
<dbReference type="GO" id="GO:0003677">
    <property type="term" value="F:DNA binding"/>
    <property type="evidence" value="ECO:0007669"/>
    <property type="project" value="UniProtKB-KW"/>
</dbReference>
<dbReference type="Pfam" id="PF01381">
    <property type="entry name" value="HTH_3"/>
    <property type="match status" value="1"/>
</dbReference>
<evidence type="ECO:0000313" key="4">
    <source>
        <dbReference type="Proteomes" id="UP000559598"/>
    </source>
</evidence>
<organism evidence="3 4">
    <name type="scientific">Anoxybacteroides voinovskiense</name>
    <dbReference type="NCBI Taxonomy" id="230470"/>
    <lineage>
        <taxon>Bacteria</taxon>
        <taxon>Bacillati</taxon>
        <taxon>Bacillota</taxon>
        <taxon>Bacilli</taxon>
        <taxon>Bacillales</taxon>
        <taxon>Anoxybacillaceae</taxon>
        <taxon>Anoxybacteroides</taxon>
    </lineage>
</organism>
<accession>A0A840DP99</accession>
<gene>
    <name evidence="3" type="ORF">GGR02_002788</name>
</gene>
<keyword evidence="1" id="KW-0238">DNA-binding</keyword>
<proteinExistence type="predicted"/>
<name>A0A840DP99_9BACL</name>
<evidence type="ECO:0000259" key="2">
    <source>
        <dbReference type="PROSITE" id="PS50943"/>
    </source>
</evidence>